<dbReference type="GO" id="GO:0005829">
    <property type="term" value="C:cytosol"/>
    <property type="evidence" value="ECO:0007669"/>
    <property type="project" value="TreeGrafter"/>
</dbReference>
<dbReference type="InterPro" id="IPR002201">
    <property type="entry name" value="Glyco_trans_9"/>
</dbReference>
<dbReference type="InterPro" id="IPR051199">
    <property type="entry name" value="LPS_LOS_Heptosyltrfase"/>
</dbReference>
<evidence type="ECO:0000313" key="4">
    <source>
        <dbReference type="Proteomes" id="UP000192611"/>
    </source>
</evidence>
<gene>
    <name evidence="3" type="ORF">B6D57_03070</name>
</gene>
<evidence type="ECO:0000256" key="1">
    <source>
        <dbReference type="ARBA" id="ARBA00022676"/>
    </source>
</evidence>
<keyword evidence="2" id="KW-0808">Transferase</keyword>
<dbReference type="SUPFAM" id="SSF53756">
    <property type="entry name" value="UDP-Glycosyltransferase/glycogen phosphorylase"/>
    <property type="match status" value="1"/>
</dbReference>
<proteinExistence type="predicted"/>
<accession>A0A1W9S0T2</accession>
<name>A0A1W9S0T2_9BACT</name>
<dbReference type="PANTHER" id="PTHR30160:SF7">
    <property type="entry name" value="ADP-HEPTOSE--LPS HEPTOSYLTRANSFERASE 2"/>
    <property type="match status" value="1"/>
</dbReference>
<reference evidence="4" key="1">
    <citation type="submission" date="2017-03" db="EMBL/GenBank/DDBJ databases">
        <title>Novel pathways for hydrocarbon cycling and metabolic interdependencies in hydrothermal sediment communities.</title>
        <authorList>
            <person name="Dombrowski N."/>
            <person name="Seitz K."/>
            <person name="Teske A."/>
            <person name="Baker B."/>
        </authorList>
    </citation>
    <scope>NUCLEOTIDE SEQUENCE [LARGE SCALE GENOMIC DNA]</scope>
</reference>
<dbReference type="GO" id="GO:0008713">
    <property type="term" value="F:ADP-heptose-lipopolysaccharide heptosyltransferase activity"/>
    <property type="evidence" value="ECO:0007669"/>
    <property type="project" value="TreeGrafter"/>
</dbReference>
<evidence type="ECO:0000256" key="2">
    <source>
        <dbReference type="ARBA" id="ARBA00022679"/>
    </source>
</evidence>
<evidence type="ECO:0000313" key="3">
    <source>
        <dbReference type="EMBL" id="OQX90451.1"/>
    </source>
</evidence>
<dbReference type="EMBL" id="NATQ01000052">
    <property type="protein sequence ID" value="OQX90451.1"/>
    <property type="molecule type" value="Genomic_DNA"/>
</dbReference>
<dbReference type="Gene3D" id="3.40.50.2000">
    <property type="entry name" value="Glycogen Phosphorylase B"/>
    <property type="match status" value="2"/>
</dbReference>
<dbReference type="AlphaFoldDB" id="A0A1W9S0T2"/>
<organism evidence="3 4">
    <name type="scientific">Candidatus Coatesbacteria bacterium 4484_99</name>
    <dbReference type="NCBI Taxonomy" id="1970774"/>
    <lineage>
        <taxon>Bacteria</taxon>
        <taxon>Candidatus Coatesiibacteriota</taxon>
    </lineage>
</organism>
<dbReference type="GO" id="GO:0009244">
    <property type="term" value="P:lipopolysaccharide core region biosynthetic process"/>
    <property type="evidence" value="ECO:0007669"/>
    <property type="project" value="TreeGrafter"/>
</dbReference>
<protein>
    <recommendedName>
        <fullName evidence="5">Glycosyltransferase family 9 protein</fullName>
    </recommendedName>
</protein>
<evidence type="ECO:0008006" key="5">
    <source>
        <dbReference type="Google" id="ProtNLM"/>
    </source>
</evidence>
<dbReference type="CDD" id="cd03789">
    <property type="entry name" value="GT9_LPS_heptosyltransferase"/>
    <property type="match status" value="1"/>
</dbReference>
<dbReference type="Proteomes" id="UP000192611">
    <property type="component" value="Unassembled WGS sequence"/>
</dbReference>
<dbReference type="PANTHER" id="PTHR30160">
    <property type="entry name" value="TETRAACYLDISACCHARIDE 4'-KINASE-RELATED"/>
    <property type="match status" value="1"/>
</dbReference>
<comment type="caution">
    <text evidence="3">The sequence shown here is derived from an EMBL/GenBank/DDBJ whole genome shotgun (WGS) entry which is preliminary data.</text>
</comment>
<keyword evidence="1" id="KW-0328">Glycosyltransferase</keyword>
<dbReference type="Pfam" id="PF01075">
    <property type="entry name" value="Glyco_transf_9"/>
    <property type="match status" value="1"/>
</dbReference>
<sequence length="387" mass="44497">MVELEVRIRIKLMSWVATLRSAIETSTYYLFSPLILILKRLLRKSSDNDSILIIERILRIGDTITAMPAIRAIKRIHKGQQIVRLVNQNIKPLLTAIGNDENTIYFTDGGFHSFIKQCMDIRRMNFKHAYILVTDRTTAIFSMLTGIPHTTGFDYNKRGVFFSNPISAPDFINKPAFNYRSNSNIYNIKHVWLKLIDRTLTDIVRDTKFTYYIDAESREWAKRRISHLKRPIILFHPPSLSSSKLWMKERWVELGKNLMKKEFSIVISSGMGEHQYALDIAHKLRVECLAGETNIPRLFALIDILDGVITVDTSIGHIASLLGKPAVVLFGPSDERIWEPDGINTAIVKGDTFCKRCKKPSCFQRRHLCMETITVEMVEDALLRVIK</sequence>